<feature type="transmembrane region" description="Helical" evidence="1">
    <location>
        <begin position="125"/>
        <end position="144"/>
    </location>
</feature>
<dbReference type="AlphaFoldDB" id="A0AAE3QTQ3"/>
<reference evidence="2" key="1">
    <citation type="submission" date="2023-05" db="EMBL/GenBank/DDBJ databases">
        <authorList>
            <person name="Zhang X."/>
        </authorList>
    </citation>
    <scope>NUCLEOTIDE SEQUENCE</scope>
    <source>
        <strain evidence="2">YF14B1</strain>
    </source>
</reference>
<feature type="transmembrane region" description="Helical" evidence="1">
    <location>
        <begin position="67"/>
        <end position="84"/>
    </location>
</feature>
<dbReference type="Proteomes" id="UP001241110">
    <property type="component" value="Unassembled WGS sequence"/>
</dbReference>
<organism evidence="2 3">
    <name type="scientific">Xanthocytophaga flava</name>
    <dbReference type="NCBI Taxonomy" id="3048013"/>
    <lineage>
        <taxon>Bacteria</taxon>
        <taxon>Pseudomonadati</taxon>
        <taxon>Bacteroidota</taxon>
        <taxon>Cytophagia</taxon>
        <taxon>Cytophagales</taxon>
        <taxon>Rhodocytophagaceae</taxon>
        <taxon>Xanthocytophaga</taxon>
    </lineage>
</organism>
<keyword evidence="1" id="KW-0472">Membrane</keyword>
<keyword evidence="1" id="KW-0812">Transmembrane</keyword>
<proteinExistence type="predicted"/>
<evidence type="ECO:0000313" key="3">
    <source>
        <dbReference type="Proteomes" id="UP001241110"/>
    </source>
</evidence>
<evidence type="ECO:0000256" key="1">
    <source>
        <dbReference type="SAM" id="Phobius"/>
    </source>
</evidence>
<dbReference type="RefSeq" id="WP_313982986.1">
    <property type="nucleotide sequence ID" value="NZ_JASJOS010000010.1"/>
</dbReference>
<dbReference type="EMBL" id="JASJOS010000010">
    <property type="protein sequence ID" value="MDJ1483290.1"/>
    <property type="molecule type" value="Genomic_DNA"/>
</dbReference>
<evidence type="ECO:0000313" key="2">
    <source>
        <dbReference type="EMBL" id="MDJ1483290.1"/>
    </source>
</evidence>
<comment type="caution">
    <text evidence="2">The sequence shown here is derived from an EMBL/GenBank/DDBJ whole genome shotgun (WGS) entry which is preliminary data.</text>
</comment>
<name>A0AAE3QTQ3_9BACT</name>
<feature type="transmembrane region" description="Helical" evidence="1">
    <location>
        <begin position="40"/>
        <end position="61"/>
    </location>
</feature>
<protein>
    <submittedName>
        <fullName evidence="2">Uncharacterized protein</fullName>
    </submittedName>
</protein>
<accession>A0AAE3QTQ3</accession>
<keyword evidence="1" id="KW-1133">Transmembrane helix</keyword>
<gene>
    <name evidence="2" type="ORF">QNI16_22520</name>
</gene>
<sequence length="197" mass="22998">MDNFDDLKKLWQQMPASDLPSAQEMNQKVHTYQRKMKQKYIISIAYLAATFIFIGIIGYFIEPVYATTRIGVVIIMGGIVMVIISQSKLISLLSNEKSEVTDSRQYLQQMIVYRKNLQRIQTTMMSFYFLLLSIGLGLYMFEFIMRMGMIPRIITASVTAIWIAFNWFYIRPKQIAKHQSKTNEMITQLEKVCGQFE</sequence>
<feature type="transmembrane region" description="Helical" evidence="1">
    <location>
        <begin position="150"/>
        <end position="170"/>
    </location>
</feature>